<evidence type="ECO:0000256" key="2">
    <source>
        <dbReference type="ARBA" id="ARBA00023002"/>
    </source>
</evidence>
<evidence type="ECO:0000256" key="3">
    <source>
        <dbReference type="RuleBase" id="RU000363"/>
    </source>
</evidence>
<dbReference type="CDD" id="cd05374">
    <property type="entry name" value="17beta-HSD-like_SDR_c"/>
    <property type="match status" value="1"/>
</dbReference>
<reference evidence="4 5" key="1">
    <citation type="submission" date="2016-12" db="EMBL/GenBank/DDBJ databases">
        <title>The genomes of Aspergillus section Nigri reveals drivers in fungal speciation.</title>
        <authorList>
            <consortium name="DOE Joint Genome Institute"/>
            <person name="Vesth T.C."/>
            <person name="Nybo J."/>
            <person name="Theobald S."/>
            <person name="Brandl J."/>
            <person name="Frisvad J.C."/>
            <person name="Nielsen K.F."/>
            <person name="Lyhne E.K."/>
            <person name="Kogle M.E."/>
            <person name="Kuo A."/>
            <person name="Riley R."/>
            <person name="Clum A."/>
            <person name="Nolan M."/>
            <person name="Lipzen A."/>
            <person name="Salamov A."/>
            <person name="Henrissat B."/>
            <person name="Wiebenga A."/>
            <person name="De Vries R.P."/>
            <person name="Grigoriev I.V."/>
            <person name="Mortensen U.H."/>
            <person name="Andersen M.R."/>
            <person name="Baker S.E."/>
        </authorList>
    </citation>
    <scope>NUCLEOTIDE SEQUENCE [LARGE SCALE GENOMIC DNA]</scope>
    <source>
        <strain evidence="4 5">CBS 117.55</strain>
    </source>
</reference>
<dbReference type="RefSeq" id="XP_025402930.1">
    <property type="nucleotide sequence ID" value="XM_025542457.1"/>
</dbReference>
<dbReference type="PANTHER" id="PTHR43976:SF16">
    <property type="entry name" value="SHORT-CHAIN DEHYDROGENASE_REDUCTASE FAMILY PROTEIN"/>
    <property type="match status" value="1"/>
</dbReference>
<dbReference type="PRINTS" id="PR00080">
    <property type="entry name" value="SDRFAMILY"/>
</dbReference>
<comment type="caution">
    <text evidence="4">The sequence shown here is derived from an EMBL/GenBank/DDBJ whole genome shotgun (WGS) entry which is preliminary data.</text>
</comment>
<keyword evidence="2" id="KW-0560">Oxidoreductase</keyword>
<dbReference type="GO" id="GO:0016491">
    <property type="term" value="F:oxidoreductase activity"/>
    <property type="evidence" value="ECO:0007669"/>
    <property type="project" value="UniProtKB-KW"/>
</dbReference>
<sequence length="313" mass="33874">MDASNTKPYHLPADAVWFITGCSSGIGHSLSQHLARTPHRLVATARKPASLSTLPTSPNILKLGLDVTSLPSIQSAITATLTQFGRIDVLVNNAGYTLEGDTEVASDEESRALFDTNFWGMVNLTKPVLGIMREENSRNGGARGGVILNISSLGGFIGFPGSAFYHASKFAMEGWTESVAKEMPAEWNIHLCNIEPGGVKTNYATSSAKMMANGRHPAYAADPSYPTNMLLGYKSRPESRSSWAEPEAVAGALYRLVSRGERIPIRVPLGADSYGMISMEVEKIRRELEELKEISLSVGEAKQLDSIAFLRKA</sequence>
<dbReference type="PRINTS" id="PR00081">
    <property type="entry name" value="GDHRDH"/>
</dbReference>
<dbReference type="VEuPathDB" id="FungiDB:BO70DRAFT_359085"/>
<dbReference type="InterPro" id="IPR051911">
    <property type="entry name" value="SDR_oxidoreductase"/>
</dbReference>
<dbReference type="PANTHER" id="PTHR43976">
    <property type="entry name" value="SHORT CHAIN DEHYDROGENASE"/>
    <property type="match status" value="1"/>
</dbReference>
<keyword evidence="5" id="KW-1185">Reference proteome</keyword>
<dbReference type="Gene3D" id="3.40.50.720">
    <property type="entry name" value="NAD(P)-binding Rossmann-like Domain"/>
    <property type="match status" value="1"/>
</dbReference>
<evidence type="ECO:0000313" key="4">
    <source>
        <dbReference type="EMBL" id="PWY90099.1"/>
    </source>
</evidence>
<evidence type="ECO:0000313" key="5">
    <source>
        <dbReference type="Proteomes" id="UP000247233"/>
    </source>
</evidence>
<protein>
    <submittedName>
        <fullName evidence="4">NAD(P)-binding protein</fullName>
    </submittedName>
</protein>
<proteinExistence type="inferred from homology"/>
<comment type="similarity">
    <text evidence="1 3">Belongs to the short-chain dehydrogenases/reductases (SDR) family.</text>
</comment>
<dbReference type="EMBL" id="MSFL01000003">
    <property type="protein sequence ID" value="PWY90099.1"/>
    <property type="molecule type" value="Genomic_DNA"/>
</dbReference>
<dbReference type="InterPro" id="IPR002347">
    <property type="entry name" value="SDR_fam"/>
</dbReference>
<name>A0A317WUS8_9EURO</name>
<dbReference type="Proteomes" id="UP000247233">
    <property type="component" value="Unassembled WGS sequence"/>
</dbReference>
<dbReference type="Pfam" id="PF00106">
    <property type="entry name" value="adh_short"/>
    <property type="match status" value="1"/>
</dbReference>
<organism evidence="4 5">
    <name type="scientific">Aspergillus heteromorphus CBS 117.55</name>
    <dbReference type="NCBI Taxonomy" id="1448321"/>
    <lineage>
        <taxon>Eukaryota</taxon>
        <taxon>Fungi</taxon>
        <taxon>Dikarya</taxon>
        <taxon>Ascomycota</taxon>
        <taxon>Pezizomycotina</taxon>
        <taxon>Eurotiomycetes</taxon>
        <taxon>Eurotiomycetidae</taxon>
        <taxon>Eurotiales</taxon>
        <taxon>Aspergillaceae</taxon>
        <taxon>Aspergillus</taxon>
        <taxon>Aspergillus subgen. Circumdati</taxon>
    </lineage>
</organism>
<dbReference type="AlphaFoldDB" id="A0A317WUS8"/>
<dbReference type="STRING" id="1448321.A0A317WUS8"/>
<gene>
    <name evidence="4" type="ORF">BO70DRAFT_359085</name>
</gene>
<dbReference type="GeneID" id="37064694"/>
<dbReference type="OrthoDB" id="1274115at2759"/>
<dbReference type="SUPFAM" id="SSF51735">
    <property type="entry name" value="NAD(P)-binding Rossmann-fold domains"/>
    <property type="match status" value="1"/>
</dbReference>
<dbReference type="InterPro" id="IPR036291">
    <property type="entry name" value="NAD(P)-bd_dom_sf"/>
</dbReference>
<accession>A0A317WUS8</accession>
<evidence type="ECO:0000256" key="1">
    <source>
        <dbReference type="ARBA" id="ARBA00006484"/>
    </source>
</evidence>